<gene>
    <name evidence="1" type="ORF">C1704_17215</name>
</gene>
<reference evidence="1 2" key="1">
    <citation type="submission" date="2018-02" db="EMBL/GenBank/DDBJ databases">
        <title>Reclassifiation of [Polyangium] brachysporum DSM 7029 as Guopingzhaonella breviflexa gen. nov., sp. nov., a member of the family Comamonadaceae.</title>
        <authorList>
            <person name="Tang B."/>
        </authorList>
    </citation>
    <scope>NUCLEOTIDE SEQUENCE [LARGE SCALE GENOMIC DNA]</scope>
    <source>
        <strain evidence="1 2">BCRC 80649</strain>
    </source>
</reference>
<comment type="caution">
    <text evidence="1">The sequence shown here is derived from an EMBL/GenBank/DDBJ whole genome shotgun (WGS) entry which is preliminary data.</text>
</comment>
<organism evidence="1 2">
    <name type="scientific">Caldimonas caldifontis</name>
    <dbReference type="NCBI Taxonomy" id="1452508"/>
    <lineage>
        <taxon>Bacteria</taxon>
        <taxon>Pseudomonadati</taxon>
        <taxon>Pseudomonadota</taxon>
        <taxon>Betaproteobacteria</taxon>
        <taxon>Burkholderiales</taxon>
        <taxon>Sphaerotilaceae</taxon>
        <taxon>Caldimonas</taxon>
    </lineage>
</organism>
<protein>
    <recommendedName>
        <fullName evidence="3">DUF3800 domain-containing protein</fullName>
    </recommendedName>
</protein>
<evidence type="ECO:0008006" key="3">
    <source>
        <dbReference type="Google" id="ProtNLM"/>
    </source>
</evidence>
<dbReference type="Proteomes" id="UP000238605">
    <property type="component" value="Unassembled WGS sequence"/>
</dbReference>
<evidence type="ECO:0000313" key="2">
    <source>
        <dbReference type="Proteomes" id="UP000238605"/>
    </source>
</evidence>
<dbReference type="AlphaFoldDB" id="A0A2S5SQA4"/>
<dbReference type="EMBL" id="PSNX01000022">
    <property type="protein sequence ID" value="PPE64893.1"/>
    <property type="molecule type" value="Genomic_DNA"/>
</dbReference>
<dbReference type="InterPro" id="IPR024524">
    <property type="entry name" value="DUF3800"/>
</dbReference>
<accession>A0A2S5SQA4</accession>
<keyword evidence="2" id="KW-1185">Reference proteome</keyword>
<dbReference type="Pfam" id="PF12686">
    <property type="entry name" value="DUF3800"/>
    <property type="match status" value="1"/>
</dbReference>
<dbReference type="OrthoDB" id="9800818at2"/>
<name>A0A2S5SQA4_9BURK</name>
<proteinExistence type="predicted"/>
<evidence type="ECO:0000313" key="1">
    <source>
        <dbReference type="EMBL" id="PPE64893.1"/>
    </source>
</evidence>
<sequence length="172" mass="19248">MCREGPVFVCYVDEAGCTGELDGPASAVQPVFVLAGLFLPARRVDSLTRGWVQLKQQYFPNRIPPGSNFHDWMVAEIKGSDIRKQARGASRNDRRFAHQVIASSLDLLERHDACATARVFVKPIPGPFEGTSVYTSSVQSVCRTFQQLLQQREDYGLGPVNTSAVHQRRERR</sequence>